<dbReference type="Proteomes" id="UP000036367">
    <property type="component" value="Unassembled WGS sequence"/>
</dbReference>
<dbReference type="EMBL" id="LECT01000054">
    <property type="protein sequence ID" value="KLU01333.1"/>
    <property type="molecule type" value="Genomic_DNA"/>
</dbReference>
<name>A0A0J1B401_RHOIS</name>
<evidence type="ECO:0000256" key="1">
    <source>
        <dbReference type="SAM" id="MobiDB-lite"/>
    </source>
</evidence>
<gene>
    <name evidence="2" type="ORF">RISK_006489</name>
</gene>
<reference evidence="2" key="1">
    <citation type="submission" date="2015-05" db="EMBL/GenBank/DDBJ databases">
        <title>Permanent draft genome of Rhodopirellula islandicus K833.</title>
        <authorList>
            <person name="Kizina J."/>
            <person name="Richter M."/>
            <person name="Glockner F.O."/>
            <person name="Harder J."/>
        </authorList>
    </citation>
    <scope>NUCLEOTIDE SEQUENCE [LARGE SCALE GENOMIC DNA]</scope>
    <source>
        <strain evidence="2">K833</strain>
    </source>
</reference>
<dbReference type="AlphaFoldDB" id="A0A0J1B401"/>
<sequence length="38" mass="4598">MFQRFSFQLRTRIPMTRPSPQVITRKRQREATPNPLVI</sequence>
<evidence type="ECO:0000313" key="2">
    <source>
        <dbReference type="EMBL" id="KLU01333.1"/>
    </source>
</evidence>
<evidence type="ECO:0000313" key="3">
    <source>
        <dbReference type="Proteomes" id="UP000036367"/>
    </source>
</evidence>
<protein>
    <submittedName>
        <fullName evidence="2">Uncharacterized protein</fullName>
    </submittedName>
</protein>
<feature type="region of interest" description="Disordered" evidence="1">
    <location>
        <begin position="16"/>
        <end position="38"/>
    </location>
</feature>
<proteinExistence type="predicted"/>
<comment type="caution">
    <text evidence="2">The sequence shown here is derived from an EMBL/GenBank/DDBJ whole genome shotgun (WGS) entry which is preliminary data.</text>
</comment>
<keyword evidence="3" id="KW-1185">Reference proteome</keyword>
<accession>A0A0J1B401</accession>
<organism evidence="2 3">
    <name type="scientific">Rhodopirellula islandica</name>
    <dbReference type="NCBI Taxonomy" id="595434"/>
    <lineage>
        <taxon>Bacteria</taxon>
        <taxon>Pseudomonadati</taxon>
        <taxon>Planctomycetota</taxon>
        <taxon>Planctomycetia</taxon>
        <taxon>Pirellulales</taxon>
        <taxon>Pirellulaceae</taxon>
        <taxon>Rhodopirellula</taxon>
    </lineage>
</organism>